<keyword evidence="1" id="KW-0812">Transmembrane</keyword>
<sequence length="81" mass="8899">MLIACLLKQGRSCQWKARPSRRAFFVQRNAGLALAAGFVVATGLALPLLLEAVLPAVIGQYRLTCAYFLMAAEIRKERSFA</sequence>
<organism evidence="2 3">
    <name type="scientific">Ciceribacter selenitireducens ATCC BAA-1503</name>
    <dbReference type="NCBI Taxonomy" id="1336235"/>
    <lineage>
        <taxon>Bacteria</taxon>
        <taxon>Pseudomonadati</taxon>
        <taxon>Pseudomonadota</taxon>
        <taxon>Alphaproteobacteria</taxon>
        <taxon>Hyphomicrobiales</taxon>
        <taxon>Rhizobiaceae</taxon>
        <taxon>Ciceribacter</taxon>
    </lineage>
</organism>
<keyword evidence="1" id="KW-0472">Membrane</keyword>
<keyword evidence="1" id="KW-1133">Transmembrane helix</keyword>
<dbReference type="Proteomes" id="UP000254764">
    <property type="component" value="Unassembled WGS sequence"/>
</dbReference>
<dbReference type="EMBL" id="UEYP01000006">
    <property type="protein sequence ID" value="SSC68290.1"/>
    <property type="molecule type" value="Genomic_DNA"/>
</dbReference>
<reference evidence="3" key="1">
    <citation type="submission" date="2018-07" db="EMBL/GenBank/DDBJ databases">
        <authorList>
            <person name="Peiro R."/>
            <person name="Begona"/>
            <person name="Cbmso G."/>
            <person name="Lopez M."/>
            <person name="Gonzalez S."/>
        </authorList>
    </citation>
    <scope>NUCLEOTIDE SEQUENCE [LARGE SCALE GENOMIC DNA]</scope>
</reference>
<feature type="transmembrane region" description="Helical" evidence="1">
    <location>
        <begin position="25"/>
        <end position="46"/>
    </location>
</feature>
<gene>
    <name evidence="2" type="ORF">RHIZ70_3998</name>
</gene>
<protein>
    <submittedName>
        <fullName evidence="2">Uncharacterized protein</fullName>
    </submittedName>
</protein>
<evidence type="ECO:0000313" key="3">
    <source>
        <dbReference type="Proteomes" id="UP000254764"/>
    </source>
</evidence>
<dbReference type="RefSeq" id="WP_115670791.1">
    <property type="nucleotide sequence ID" value="NZ_UEYP01000006.1"/>
</dbReference>
<keyword evidence="3" id="KW-1185">Reference proteome</keyword>
<proteinExistence type="predicted"/>
<evidence type="ECO:0000313" key="2">
    <source>
        <dbReference type="EMBL" id="SSC68290.1"/>
    </source>
</evidence>
<accession>A0A376AKT4</accession>
<evidence type="ECO:0000256" key="1">
    <source>
        <dbReference type="SAM" id="Phobius"/>
    </source>
</evidence>
<dbReference type="AlphaFoldDB" id="A0A376AKT4"/>
<name>A0A376AKT4_9HYPH</name>